<dbReference type="AlphaFoldDB" id="A0A1G4B220"/>
<accession>A0A1G4B220</accession>
<dbReference type="RefSeq" id="XP_022472641.1">
    <property type="nucleotide sequence ID" value="XM_022620841.1"/>
</dbReference>
<reference evidence="2 3" key="1">
    <citation type="submission" date="2016-09" db="EMBL/GenBank/DDBJ databases">
        <authorList>
            <person name="Capua I."/>
            <person name="De Benedictis P."/>
            <person name="Joannis T."/>
            <person name="Lombin L.H."/>
            <person name="Cattoli G."/>
        </authorList>
    </citation>
    <scope>NUCLEOTIDE SEQUENCE [LARGE SCALE GENOMIC DNA]</scope>
    <source>
        <strain evidence="2 3">IMI 309357</strain>
    </source>
</reference>
<keyword evidence="3" id="KW-1185">Reference proteome</keyword>
<evidence type="ECO:0000256" key="1">
    <source>
        <dbReference type="SAM" id="MobiDB-lite"/>
    </source>
</evidence>
<sequence length="170" mass="18175">LGLHQSVSPALFCVGPHSILRRGVPPLVRVDKEALLLVHVRFCGLYSANIEHRTPRLPFSSQLQDEVPYLHCTCATRHRPLQPQLTPRPPPKLAPEPSSATPAVQVTRSAAQPQCVTAHGMIGRPSLAASCPHRRCGSILSTTTGTSLGPKLILARCATRHKGAVASVLG</sequence>
<gene>
    <name evidence="2" type="ORF">CORC01_09212</name>
</gene>
<dbReference type="EMBL" id="MJBS01000082">
    <property type="protein sequence ID" value="OHE95479.1"/>
    <property type="molecule type" value="Genomic_DNA"/>
</dbReference>
<name>A0A1G4B220_9PEZI</name>
<dbReference type="GeneID" id="34562351"/>
<dbReference type="Proteomes" id="UP000176998">
    <property type="component" value="Unassembled WGS sequence"/>
</dbReference>
<evidence type="ECO:0000313" key="2">
    <source>
        <dbReference type="EMBL" id="OHE95479.1"/>
    </source>
</evidence>
<protein>
    <submittedName>
        <fullName evidence="2">Uncharacterized protein</fullName>
    </submittedName>
</protein>
<organism evidence="2 3">
    <name type="scientific">Colletotrichum orchidophilum</name>
    <dbReference type="NCBI Taxonomy" id="1209926"/>
    <lineage>
        <taxon>Eukaryota</taxon>
        <taxon>Fungi</taxon>
        <taxon>Dikarya</taxon>
        <taxon>Ascomycota</taxon>
        <taxon>Pezizomycotina</taxon>
        <taxon>Sordariomycetes</taxon>
        <taxon>Hypocreomycetidae</taxon>
        <taxon>Glomerellales</taxon>
        <taxon>Glomerellaceae</taxon>
        <taxon>Colletotrichum</taxon>
    </lineage>
</organism>
<evidence type="ECO:0000313" key="3">
    <source>
        <dbReference type="Proteomes" id="UP000176998"/>
    </source>
</evidence>
<dbReference type="OrthoDB" id="10637955at2759"/>
<proteinExistence type="predicted"/>
<feature type="non-terminal residue" evidence="2">
    <location>
        <position position="1"/>
    </location>
</feature>
<comment type="caution">
    <text evidence="2">The sequence shown here is derived from an EMBL/GenBank/DDBJ whole genome shotgun (WGS) entry which is preliminary data.</text>
</comment>
<feature type="region of interest" description="Disordered" evidence="1">
    <location>
        <begin position="80"/>
        <end position="106"/>
    </location>
</feature>